<dbReference type="AlphaFoldDB" id="A0A836BPB2"/>
<dbReference type="GO" id="GO:0016567">
    <property type="term" value="P:protein ubiquitination"/>
    <property type="evidence" value="ECO:0007669"/>
    <property type="project" value="UniProtKB-UniPathway"/>
</dbReference>
<dbReference type="GO" id="GO:0004842">
    <property type="term" value="F:ubiquitin-protein transferase activity"/>
    <property type="evidence" value="ECO:0007669"/>
    <property type="project" value="InterPro"/>
</dbReference>
<dbReference type="Proteomes" id="UP000612055">
    <property type="component" value="Unassembled WGS sequence"/>
</dbReference>
<accession>A0A836BPB2</accession>
<evidence type="ECO:0000313" key="7">
    <source>
        <dbReference type="Proteomes" id="UP000612055"/>
    </source>
</evidence>
<feature type="region of interest" description="Disordered" evidence="4">
    <location>
        <begin position="139"/>
        <end position="169"/>
    </location>
</feature>
<keyword evidence="2 3" id="KW-0040">ANK repeat</keyword>
<evidence type="ECO:0000256" key="4">
    <source>
        <dbReference type="SAM" id="MobiDB-lite"/>
    </source>
</evidence>
<dbReference type="SUPFAM" id="SSF48403">
    <property type="entry name" value="Ankyrin repeat"/>
    <property type="match status" value="1"/>
</dbReference>
<dbReference type="UniPathway" id="UPA00143"/>
<name>A0A836BPB2_9CHLO</name>
<dbReference type="SMART" id="SM00504">
    <property type="entry name" value="Ubox"/>
    <property type="match status" value="1"/>
</dbReference>
<comment type="caution">
    <text evidence="6">The sequence shown here is derived from an EMBL/GenBank/DDBJ whole genome shotgun (WGS) entry which is preliminary data.</text>
</comment>
<feature type="repeat" description="ANK" evidence="3">
    <location>
        <begin position="272"/>
        <end position="304"/>
    </location>
</feature>
<sequence>MNVLRLGGESSADDEDAGSHRSSSKDSGSATGSSGSSNGSDRGRAPPRCVPLSFACPITRCVMRDPVVLVETGCSFERGAIECHLYARNTDPLTNSQLRTRALAPNRGLRDAIEEWLLGTGLTHDQADDLPVTAGPRPAALGMLTSGSPTDPGGPPTAPAAGPEASQQAGVRVDPCKLWDAAEAGDVGALRRVLASGVDVDARDEDGTTALHFAAAHGHVEAVRVLLAAGASKDAARPDGATPLFFAAWYGHTDTVVELLSVRPDIDACREDGINPLMAAAMHGHLDTVRVLVAAGANLEARDRCKGKTAREWAKRMGHKKIAQLLKI</sequence>
<dbReference type="Pfam" id="PF12796">
    <property type="entry name" value="Ank_2"/>
    <property type="match status" value="1"/>
</dbReference>
<feature type="domain" description="U-box" evidence="5">
    <location>
        <begin position="53"/>
        <end position="116"/>
    </location>
</feature>
<organism evidence="6 7">
    <name type="scientific">Edaphochlamys debaryana</name>
    <dbReference type="NCBI Taxonomy" id="47281"/>
    <lineage>
        <taxon>Eukaryota</taxon>
        <taxon>Viridiplantae</taxon>
        <taxon>Chlorophyta</taxon>
        <taxon>core chlorophytes</taxon>
        <taxon>Chlorophyceae</taxon>
        <taxon>CS clade</taxon>
        <taxon>Chlamydomonadales</taxon>
        <taxon>Chlamydomonadales incertae sedis</taxon>
        <taxon>Edaphochlamys</taxon>
    </lineage>
</organism>
<keyword evidence="1" id="KW-0677">Repeat</keyword>
<protein>
    <recommendedName>
        <fullName evidence="5">U-box domain-containing protein</fullName>
    </recommendedName>
</protein>
<dbReference type="SMART" id="SM00248">
    <property type="entry name" value="ANK"/>
    <property type="match status" value="3"/>
</dbReference>
<feature type="region of interest" description="Disordered" evidence="4">
    <location>
        <begin position="1"/>
        <end position="46"/>
    </location>
</feature>
<feature type="repeat" description="ANK" evidence="3">
    <location>
        <begin position="206"/>
        <end position="238"/>
    </location>
</feature>
<keyword evidence="7" id="KW-1185">Reference proteome</keyword>
<dbReference type="InterPro" id="IPR036770">
    <property type="entry name" value="Ankyrin_rpt-contain_sf"/>
</dbReference>
<dbReference type="PROSITE" id="PS50297">
    <property type="entry name" value="ANK_REP_REGION"/>
    <property type="match status" value="3"/>
</dbReference>
<evidence type="ECO:0000256" key="1">
    <source>
        <dbReference type="ARBA" id="ARBA00022737"/>
    </source>
</evidence>
<dbReference type="OrthoDB" id="2016400at2759"/>
<dbReference type="PANTHER" id="PTHR24173">
    <property type="entry name" value="ANKYRIN REPEAT CONTAINING"/>
    <property type="match status" value="1"/>
</dbReference>
<reference evidence="6" key="1">
    <citation type="journal article" date="2020" name="bioRxiv">
        <title>Comparative genomics of Chlamydomonas.</title>
        <authorList>
            <person name="Craig R.J."/>
            <person name="Hasan A.R."/>
            <person name="Ness R.W."/>
            <person name="Keightley P.D."/>
        </authorList>
    </citation>
    <scope>NUCLEOTIDE SEQUENCE</scope>
    <source>
        <strain evidence="6">CCAP 11/70</strain>
    </source>
</reference>
<proteinExistence type="predicted"/>
<dbReference type="Pfam" id="PF04564">
    <property type="entry name" value="U-box"/>
    <property type="match status" value="1"/>
</dbReference>
<dbReference type="InterPro" id="IPR003613">
    <property type="entry name" value="Ubox_domain"/>
</dbReference>
<evidence type="ECO:0000256" key="3">
    <source>
        <dbReference type="PROSITE-ProRule" id="PRU00023"/>
    </source>
</evidence>
<dbReference type="CDD" id="cd16655">
    <property type="entry name" value="RING-Ubox_WDSUB1-like"/>
    <property type="match status" value="1"/>
</dbReference>
<dbReference type="InterPro" id="IPR002110">
    <property type="entry name" value="Ankyrin_rpt"/>
</dbReference>
<dbReference type="InterPro" id="IPR013083">
    <property type="entry name" value="Znf_RING/FYVE/PHD"/>
</dbReference>
<dbReference type="EMBL" id="JAEHOE010000156">
    <property type="protein sequence ID" value="KAG2484151.1"/>
    <property type="molecule type" value="Genomic_DNA"/>
</dbReference>
<evidence type="ECO:0000259" key="5">
    <source>
        <dbReference type="SMART" id="SM00504"/>
    </source>
</evidence>
<dbReference type="Gene3D" id="1.25.40.20">
    <property type="entry name" value="Ankyrin repeat-containing domain"/>
    <property type="match status" value="1"/>
</dbReference>
<feature type="repeat" description="ANK" evidence="3">
    <location>
        <begin position="239"/>
        <end position="271"/>
    </location>
</feature>
<dbReference type="Gene3D" id="3.30.40.10">
    <property type="entry name" value="Zinc/RING finger domain, C3HC4 (zinc finger)"/>
    <property type="match status" value="1"/>
</dbReference>
<gene>
    <name evidence="6" type="ORF">HYH03_017032</name>
</gene>
<dbReference type="PRINTS" id="PR01415">
    <property type="entry name" value="ANKYRIN"/>
</dbReference>
<dbReference type="Pfam" id="PF00023">
    <property type="entry name" value="Ank"/>
    <property type="match status" value="1"/>
</dbReference>
<dbReference type="PANTHER" id="PTHR24173:SF74">
    <property type="entry name" value="ANKYRIN REPEAT DOMAIN-CONTAINING PROTEIN 16"/>
    <property type="match status" value="1"/>
</dbReference>
<evidence type="ECO:0000256" key="2">
    <source>
        <dbReference type="ARBA" id="ARBA00023043"/>
    </source>
</evidence>
<dbReference type="SUPFAM" id="SSF57850">
    <property type="entry name" value="RING/U-box"/>
    <property type="match status" value="1"/>
</dbReference>
<feature type="compositionally biased region" description="Low complexity" evidence="4">
    <location>
        <begin position="25"/>
        <end position="40"/>
    </location>
</feature>
<dbReference type="PROSITE" id="PS50088">
    <property type="entry name" value="ANK_REPEAT"/>
    <property type="match status" value="3"/>
</dbReference>
<evidence type="ECO:0000313" key="6">
    <source>
        <dbReference type="EMBL" id="KAG2484151.1"/>
    </source>
</evidence>